<evidence type="ECO:0000313" key="3">
    <source>
        <dbReference type="Proteomes" id="UP000507245"/>
    </source>
</evidence>
<keyword evidence="1" id="KW-0812">Transmembrane</keyword>
<dbReference type="Proteomes" id="UP000507245">
    <property type="component" value="Unassembled WGS sequence"/>
</dbReference>
<evidence type="ECO:0000313" key="2">
    <source>
        <dbReference type="EMBL" id="CAB4295699.1"/>
    </source>
</evidence>
<keyword evidence="1" id="KW-0472">Membrane</keyword>
<dbReference type="AlphaFoldDB" id="A0A6J5W283"/>
<protein>
    <submittedName>
        <fullName evidence="2">Uncharacterized protein</fullName>
    </submittedName>
</protein>
<keyword evidence="1" id="KW-1133">Transmembrane helix</keyword>
<feature type="transmembrane region" description="Helical" evidence="1">
    <location>
        <begin position="6"/>
        <end position="29"/>
    </location>
</feature>
<reference evidence="3" key="1">
    <citation type="journal article" date="2020" name="Genome Biol.">
        <title>Gamete binning: chromosome-level and haplotype-resolved genome assembly enabled by high-throughput single-cell sequencing of gamete genomes.</title>
        <authorList>
            <person name="Campoy J.A."/>
            <person name="Sun H."/>
            <person name="Goel M."/>
            <person name="Jiao W.-B."/>
            <person name="Folz-Donahue K."/>
            <person name="Wang N."/>
            <person name="Rubio M."/>
            <person name="Liu C."/>
            <person name="Kukat C."/>
            <person name="Ruiz D."/>
            <person name="Huettel B."/>
            <person name="Schneeberger K."/>
        </authorList>
    </citation>
    <scope>NUCLEOTIDE SEQUENCE [LARGE SCALE GENOMIC DNA]</scope>
    <source>
        <strain evidence="3">cv. Rojo Pasion</strain>
    </source>
</reference>
<gene>
    <name evidence="2" type="ORF">ORAREDHAP_LOCUS7142</name>
</gene>
<accession>A0A6J5W283</accession>
<sequence>MFMFSSLGGLGDSLVFFSIFFALLLVLWADPSSKYRKRRWIPRPMFYELYKSSELSSADGDIERGKRAED</sequence>
<proteinExistence type="predicted"/>
<evidence type="ECO:0000256" key="1">
    <source>
        <dbReference type="SAM" id="Phobius"/>
    </source>
</evidence>
<organism evidence="2 3">
    <name type="scientific">Prunus armeniaca</name>
    <name type="common">Apricot</name>
    <name type="synonym">Armeniaca vulgaris</name>
    <dbReference type="NCBI Taxonomy" id="36596"/>
    <lineage>
        <taxon>Eukaryota</taxon>
        <taxon>Viridiplantae</taxon>
        <taxon>Streptophyta</taxon>
        <taxon>Embryophyta</taxon>
        <taxon>Tracheophyta</taxon>
        <taxon>Spermatophyta</taxon>
        <taxon>Magnoliopsida</taxon>
        <taxon>eudicotyledons</taxon>
        <taxon>Gunneridae</taxon>
        <taxon>Pentapetalae</taxon>
        <taxon>rosids</taxon>
        <taxon>fabids</taxon>
        <taxon>Rosales</taxon>
        <taxon>Rosaceae</taxon>
        <taxon>Amygdaloideae</taxon>
        <taxon>Amygdaleae</taxon>
        <taxon>Prunus</taxon>
    </lineage>
</organism>
<dbReference type="EMBL" id="CAEKKB010000001">
    <property type="protein sequence ID" value="CAB4295699.1"/>
    <property type="molecule type" value="Genomic_DNA"/>
</dbReference>
<name>A0A6J5W283_PRUAR</name>
<keyword evidence="3" id="KW-1185">Reference proteome</keyword>